<protein>
    <recommendedName>
        <fullName evidence="14">ABC transporter domain-containing protein</fullName>
    </recommendedName>
</protein>
<keyword evidence="2" id="KW-0963">Cytoplasm</keyword>
<dbReference type="Gene3D" id="3.30.190.20">
    <property type="match status" value="1"/>
</dbReference>
<dbReference type="InterPro" id="IPR041102">
    <property type="entry name" value="UvrA_inter"/>
</dbReference>
<keyword evidence="4" id="KW-0677">Repeat</keyword>
<keyword evidence="13" id="KW-0234">DNA repair</keyword>
<comment type="caution">
    <text evidence="15">The sequence shown here is derived from an EMBL/GenBank/DDBJ whole genome shotgun (WGS) entry which is preliminary data.</text>
</comment>
<keyword evidence="8" id="KW-0863">Zinc-finger</keyword>
<evidence type="ECO:0000259" key="14">
    <source>
        <dbReference type="PROSITE" id="PS50893"/>
    </source>
</evidence>
<evidence type="ECO:0000256" key="3">
    <source>
        <dbReference type="ARBA" id="ARBA00022723"/>
    </source>
</evidence>
<dbReference type="GO" id="GO:0005737">
    <property type="term" value="C:cytoplasm"/>
    <property type="evidence" value="ECO:0007669"/>
    <property type="project" value="UniProtKB-SubCell"/>
</dbReference>
<dbReference type="PANTHER" id="PTHR43152">
    <property type="entry name" value="UVRABC SYSTEM PROTEIN A"/>
    <property type="match status" value="1"/>
</dbReference>
<dbReference type="Pfam" id="PF17755">
    <property type="entry name" value="UvrA_DNA-bind"/>
    <property type="match status" value="1"/>
</dbReference>
<comment type="subcellular location">
    <subcellularLocation>
        <location evidence="1">Cytoplasm</location>
    </subcellularLocation>
</comment>
<dbReference type="InterPro" id="IPR017871">
    <property type="entry name" value="ABC_transporter-like_CS"/>
</dbReference>
<dbReference type="EMBL" id="LAZR01009744">
    <property type="protein sequence ID" value="KKM70824.1"/>
    <property type="molecule type" value="Genomic_DNA"/>
</dbReference>
<sequence length="789" mass="89033">MKNTIILRGVRVHNLKNINLDIPLNKFIVVTGVSGSGKSSLAFDTLYAEGQRRYIESLSSYARQFLERMEKPDADLIEGITPAIAIQQKAVTKNPRSTVATVTEIYDFLRVLFARIGTVHCIKCGQPVKRDTVDAIVEKLYTLPPKTKIWISFSWALKKGTAALKKGGFFRIIHRNKIMNLSDVKLEKRNKIDILVDRMTLERDERERLVDSLEIALKKGEGKIKVRTDKPREFIFSDKLECKKCEIVYEDPFPNFFSFNSPQGACPTCHGFGDLAVLDEDKIIPDKNKSLEEGAIEPWTKPVSRGKMNELISEAKKRGIAADIPFKDLKEEEKKFILDGGDGYHGIKGFFDWLQKKKYKIQVRVFLSRYRKYEPCPDCKKMRLNPQALSVKIEGLSIGQVVQMTVQQVQEFFKRLKVSPFQKLVAEKLIEEIQNRLKFLLEVGLDYITLNRMTFTLSGGEAQRINLAAALSAPLVGTLFVLDEPSIGLHARDNHRLVEILLSLKEIGNTVMVVEHDPEIIKSADNLIDLGPRAGEGGGEVIFNGPIEEFFKNHDSLTAQYLRGEKEIKIPEDRRISKSFIEIKDAHKHNLKHTDVKLPLNTFTCITGVSGSGKSTLLNDVLYQGWLGKATDGYKEIKGKEQIDRIIMVDQSPLSTSPRSIPATYTKAMDEIRELFSQAREAKALGYKPGFFSFNTPGGRCEQCKGAGQQIVEMQFLSDVALTCEACNGKRFTSDILEIKYKEKNIDQVLQMTVSEAFDFFSDQAKIKKKLTSLVEVGLGYLKLGQPTT</sequence>
<feature type="non-terminal residue" evidence="15">
    <location>
        <position position="789"/>
    </location>
</feature>
<keyword evidence="11" id="KW-0267">Excision nuclease</keyword>
<evidence type="ECO:0000256" key="5">
    <source>
        <dbReference type="ARBA" id="ARBA00022741"/>
    </source>
</evidence>
<dbReference type="GO" id="GO:0006289">
    <property type="term" value="P:nucleotide-excision repair"/>
    <property type="evidence" value="ECO:0007669"/>
    <property type="project" value="InterPro"/>
</dbReference>
<keyword evidence="7" id="KW-0228">DNA excision</keyword>
<dbReference type="Gene3D" id="1.20.1580.10">
    <property type="entry name" value="ABC transporter ATPase like domain"/>
    <property type="match status" value="3"/>
</dbReference>
<dbReference type="AlphaFoldDB" id="A0A0F9JLZ9"/>
<reference evidence="15" key="1">
    <citation type="journal article" date="2015" name="Nature">
        <title>Complex archaea that bridge the gap between prokaryotes and eukaryotes.</title>
        <authorList>
            <person name="Spang A."/>
            <person name="Saw J.H."/>
            <person name="Jorgensen S.L."/>
            <person name="Zaremba-Niedzwiedzka K."/>
            <person name="Martijn J."/>
            <person name="Lind A.E."/>
            <person name="van Eijk R."/>
            <person name="Schleper C."/>
            <person name="Guy L."/>
            <person name="Ettema T.J."/>
        </authorList>
    </citation>
    <scope>NUCLEOTIDE SEQUENCE</scope>
</reference>
<dbReference type="SUPFAM" id="SSF52540">
    <property type="entry name" value="P-loop containing nucleoside triphosphate hydrolases"/>
    <property type="match status" value="2"/>
</dbReference>
<keyword evidence="9" id="KW-0862">Zinc</keyword>
<evidence type="ECO:0000256" key="2">
    <source>
        <dbReference type="ARBA" id="ARBA00022490"/>
    </source>
</evidence>
<evidence type="ECO:0000256" key="7">
    <source>
        <dbReference type="ARBA" id="ARBA00022769"/>
    </source>
</evidence>
<organism evidence="15">
    <name type="scientific">marine sediment metagenome</name>
    <dbReference type="NCBI Taxonomy" id="412755"/>
    <lineage>
        <taxon>unclassified sequences</taxon>
        <taxon>metagenomes</taxon>
        <taxon>ecological metagenomes</taxon>
    </lineage>
</organism>
<dbReference type="NCBIfam" id="TIGR00630">
    <property type="entry name" value="uvra"/>
    <property type="match status" value="1"/>
</dbReference>
<dbReference type="Pfam" id="PF17760">
    <property type="entry name" value="UvrA_inter"/>
    <property type="match status" value="1"/>
</dbReference>
<dbReference type="InterPro" id="IPR004602">
    <property type="entry name" value="UvrA"/>
</dbReference>
<keyword evidence="10" id="KW-0067">ATP-binding</keyword>
<evidence type="ECO:0000256" key="9">
    <source>
        <dbReference type="ARBA" id="ARBA00022833"/>
    </source>
</evidence>
<feature type="domain" description="ABC transporter" evidence="14">
    <location>
        <begin position="247"/>
        <end position="563"/>
    </location>
</feature>
<keyword evidence="5" id="KW-0547">Nucleotide-binding</keyword>
<dbReference type="Gene3D" id="1.10.8.280">
    <property type="entry name" value="ABC transporter ATPase domain-like"/>
    <property type="match status" value="1"/>
</dbReference>
<keyword evidence="3" id="KW-0479">Metal-binding</keyword>
<evidence type="ECO:0000256" key="8">
    <source>
        <dbReference type="ARBA" id="ARBA00022771"/>
    </source>
</evidence>
<evidence type="ECO:0000256" key="10">
    <source>
        <dbReference type="ARBA" id="ARBA00022840"/>
    </source>
</evidence>
<evidence type="ECO:0000313" key="15">
    <source>
        <dbReference type="EMBL" id="KKM70824.1"/>
    </source>
</evidence>
<accession>A0A0F9JLZ9</accession>
<dbReference type="GO" id="GO:0005524">
    <property type="term" value="F:ATP binding"/>
    <property type="evidence" value="ECO:0007669"/>
    <property type="project" value="UniProtKB-KW"/>
</dbReference>
<dbReference type="GO" id="GO:0016887">
    <property type="term" value="F:ATP hydrolysis activity"/>
    <property type="evidence" value="ECO:0007669"/>
    <property type="project" value="InterPro"/>
</dbReference>
<evidence type="ECO:0000256" key="4">
    <source>
        <dbReference type="ARBA" id="ARBA00022737"/>
    </source>
</evidence>
<dbReference type="GO" id="GO:0008270">
    <property type="term" value="F:zinc ion binding"/>
    <property type="evidence" value="ECO:0007669"/>
    <property type="project" value="UniProtKB-KW"/>
</dbReference>
<dbReference type="PROSITE" id="PS50893">
    <property type="entry name" value="ABC_TRANSPORTER_2"/>
    <property type="match status" value="1"/>
</dbReference>
<evidence type="ECO:0000256" key="13">
    <source>
        <dbReference type="ARBA" id="ARBA00023204"/>
    </source>
</evidence>
<evidence type="ECO:0000256" key="12">
    <source>
        <dbReference type="ARBA" id="ARBA00023125"/>
    </source>
</evidence>
<evidence type="ECO:0000256" key="6">
    <source>
        <dbReference type="ARBA" id="ARBA00022763"/>
    </source>
</evidence>
<name>A0A0F9JLZ9_9ZZZZ</name>
<dbReference type="InterPro" id="IPR003439">
    <property type="entry name" value="ABC_transporter-like_ATP-bd"/>
</dbReference>
<keyword evidence="6" id="KW-0227">DNA damage</keyword>
<dbReference type="GO" id="GO:0004518">
    <property type="term" value="F:nuclease activity"/>
    <property type="evidence" value="ECO:0007669"/>
    <property type="project" value="UniProtKB-KW"/>
</dbReference>
<keyword evidence="12" id="KW-0238">DNA-binding</keyword>
<dbReference type="GO" id="GO:0003677">
    <property type="term" value="F:DNA binding"/>
    <property type="evidence" value="ECO:0007669"/>
    <property type="project" value="UniProtKB-KW"/>
</dbReference>
<dbReference type="Gene3D" id="3.40.50.300">
    <property type="entry name" value="P-loop containing nucleotide triphosphate hydrolases"/>
    <property type="match status" value="3"/>
</dbReference>
<evidence type="ECO:0000256" key="11">
    <source>
        <dbReference type="ARBA" id="ARBA00022881"/>
    </source>
</evidence>
<dbReference type="InterPro" id="IPR041552">
    <property type="entry name" value="UvrA_DNA-bd"/>
</dbReference>
<dbReference type="GO" id="GO:0009380">
    <property type="term" value="C:excinuclease repair complex"/>
    <property type="evidence" value="ECO:0007669"/>
    <property type="project" value="InterPro"/>
</dbReference>
<evidence type="ECO:0000256" key="1">
    <source>
        <dbReference type="ARBA" id="ARBA00004496"/>
    </source>
</evidence>
<dbReference type="InterPro" id="IPR027417">
    <property type="entry name" value="P-loop_NTPase"/>
</dbReference>
<dbReference type="PROSITE" id="PS00211">
    <property type="entry name" value="ABC_TRANSPORTER_1"/>
    <property type="match status" value="1"/>
</dbReference>
<proteinExistence type="predicted"/>
<dbReference type="PANTHER" id="PTHR43152:SF3">
    <property type="entry name" value="UVRABC SYSTEM PROTEIN A"/>
    <property type="match status" value="1"/>
</dbReference>
<gene>
    <name evidence="15" type="ORF">LCGC14_1436830</name>
</gene>